<dbReference type="InterPro" id="IPR029058">
    <property type="entry name" value="AB_hydrolase_fold"/>
</dbReference>
<dbReference type="InterPro" id="IPR050300">
    <property type="entry name" value="GDXG_lipolytic_enzyme"/>
</dbReference>
<reference evidence="3" key="2">
    <citation type="submission" date="2023-06" db="EMBL/GenBank/DDBJ databases">
        <authorList>
            <consortium name="Lawrence Berkeley National Laboratory"/>
            <person name="Haridas S."/>
            <person name="Hensen N."/>
            <person name="Bonometti L."/>
            <person name="Westerberg I."/>
            <person name="Brannstrom I.O."/>
            <person name="Guillou S."/>
            <person name="Cros-Aarteil S."/>
            <person name="Calhoun S."/>
            <person name="Kuo A."/>
            <person name="Mondo S."/>
            <person name="Pangilinan J."/>
            <person name="Riley R."/>
            <person name="LaButti K."/>
            <person name="Andreopoulos B."/>
            <person name="Lipzen A."/>
            <person name="Chen C."/>
            <person name="Yanf M."/>
            <person name="Daum C."/>
            <person name="Ng V."/>
            <person name="Clum A."/>
            <person name="Steindorff A."/>
            <person name="Ohm R."/>
            <person name="Martin F."/>
            <person name="Silar P."/>
            <person name="Natvig D."/>
            <person name="Lalanne C."/>
            <person name="Gautier V."/>
            <person name="Ament-velasquez S.L."/>
            <person name="Kruys A."/>
            <person name="Hutchinson M.I."/>
            <person name="Powell A.J."/>
            <person name="Barry K."/>
            <person name="Miller A.N."/>
            <person name="Grigoriev I.V."/>
            <person name="Debuchy R."/>
            <person name="Gladieux P."/>
            <person name="Thoren M.H."/>
            <person name="Johannesson H."/>
        </authorList>
    </citation>
    <scope>NUCLEOTIDE SEQUENCE</scope>
    <source>
        <strain evidence="3">CBS 232.78</strain>
    </source>
</reference>
<dbReference type="InterPro" id="IPR013094">
    <property type="entry name" value="AB_hydrolase_3"/>
</dbReference>
<dbReference type="PANTHER" id="PTHR48081">
    <property type="entry name" value="AB HYDROLASE SUPERFAMILY PROTEIN C4A8.06C"/>
    <property type="match status" value="1"/>
</dbReference>
<dbReference type="GO" id="GO:0016787">
    <property type="term" value="F:hydrolase activity"/>
    <property type="evidence" value="ECO:0007669"/>
    <property type="project" value="UniProtKB-KW"/>
</dbReference>
<name>A0AAE0K1C1_9PEZI</name>
<sequence length="359" mass="40012">MTGKDLSPLQPSLFVQQASVFEDLVVRCVRYAFANIPPRIGRVFFCKEVVRPFLRFRMLRHGSFKPPISWWEHNGSSFKGIWIIKDPAEKPDFVLYYAHGGGFSMGSADFYLEFLLSLVSLLTSAGYHNPAVFALEYTLVPNASFPTQLRETIGAYEHVLSVAEDPSIVCVSGDSAGATLILSLLLHLGCTEADGQDRSSQLRKPALALLVSPWVTLVSTRHKNTDSDYLDVQQLHRYGKQFAGSNVFLRDPRASPGCCKDVAWWRRASPSNGIFITYGKEEVFAAEIEELIGVLQQANVLVGSKGEAGGIHAWPVASLFLSSTRGKRLHGLKTMTREIRKRVPPRPCHQEEEKRVMSD</sequence>
<dbReference type="Gene3D" id="3.40.50.1820">
    <property type="entry name" value="alpha/beta hydrolase"/>
    <property type="match status" value="1"/>
</dbReference>
<keyword evidence="1 3" id="KW-0378">Hydrolase</keyword>
<dbReference type="AlphaFoldDB" id="A0AAE0K1C1"/>
<proteinExistence type="predicted"/>
<feature type="domain" description="Alpha/beta hydrolase fold-3" evidence="2">
    <location>
        <begin position="96"/>
        <end position="314"/>
    </location>
</feature>
<protein>
    <submittedName>
        <fullName evidence="3">Alpha/Beta hydrolase protein</fullName>
    </submittedName>
</protein>
<organism evidence="3 4">
    <name type="scientific">Podospora didyma</name>
    <dbReference type="NCBI Taxonomy" id="330526"/>
    <lineage>
        <taxon>Eukaryota</taxon>
        <taxon>Fungi</taxon>
        <taxon>Dikarya</taxon>
        <taxon>Ascomycota</taxon>
        <taxon>Pezizomycotina</taxon>
        <taxon>Sordariomycetes</taxon>
        <taxon>Sordariomycetidae</taxon>
        <taxon>Sordariales</taxon>
        <taxon>Podosporaceae</taxon>
        <taxon>Podospora</taxon>
    </lineage>
</organism>
<dbReference type="PANTHER" id="PTHR48081:SF2">
    <property type="entry name" value="ALPHA_BETA-HYDROLASE"/>
    <property type="match status" value="1"/>
</dbReference>
<dbReference type="Pfam" id="PF07859">
    <property type="entry name" value="Abhydrolase_3"/>
    <property type="match status" value="1"/>
</dbReference>
<evidence type="ECO:0000259" key="2">
    <source>
        <dbReference type="Pfam" id="PF07859"/>
    </source>
</evidence>
<keyword evidence="4" id="KW-1185">Reference proteome</keyword>
<gene>
    <name evidence="3" type="ORF">B0H63DRAFT_488049</name>
</gene>
<evidence type="ECO:0000313" key="4">
    <source>
        <dbReference type="Proteomes" id="UP001285441"/>
    </source>
</evidence>
<dbReference type="Proteomes" id="UP001285441">
    <property type="component" value="Unassembled WGS sequence"/>
</dbReference>
<comment type="caution">
    <text evidence="3">The sequence shown here is derived from an EMBL/GenBank/DDBJ whole genome shotgun (WGS) entry which is preliminary data.</text>
</comment>
<evidence type="ECO:0000313" key="3">
    <source>
        <dbReference type="EMBL" id="KAK3368226.1"/>
    </source>
</evidence>
<dbReference type="EMBL" id="JAULSW010000010">
    <property type="protein sequence ID" value="KAK3368226.1"/>
    <property type="molecule type" value="Genomic_DNA"/>
</dbReference>
<reference evidence="3" key="1">
    <citation type="journal article" date="2023" name="Mol. Phylogenet. Evol.">
        <title>Genome-scale phylogeny and comparative genomics of the fungal order Sordariales.</title>
        <authorList>
            <person name="Hensen N."/>
            <person name="Bonometti L."/>
            <person name="Westerberg I."/>
            <person name="Brannstrom I.O."/>
            <person name="Guillou S."/>
            <person name="Cros-Aarteil S."/>
            <person name="Calhoun S."/>
            <person name="Haridas S."/>
            <person name="Kuo A."/>
            <person name="Mondo S."/>
            <person name="Pangilinan J."/>
            <person name="Riley R."/>
            <person name="LaButti K."/>
            <person name="Andreopoulos B."/>
            <person name="Lipzen A."/>
            <person name="Chen C."/>
            <person name="Yan M."/>
            <person name="Daum C."/>
            <person name="Ng V."/>
            <person name="Clum A."/>
            <person name="Steindorff A."/>
            <person name="Ohm R.A."/>
            <person name="Martin F."/>
            <person name="Silar P."/>
            <person name="Natvig D.O."/>
            <person name="Lalanne C."/>
            <person name="Gautier V."/>
            <person name="Ament-Velasquez S.L."/>
            <person name="Kruys A."/>
            <person name="Hutchinson M.I."/>
            <person name="Powell A.J."/>
            <person name="Barry K."/>
            <person name="Miller A.N."/>
            <person name="Grigoriev I.V."/>
            <person name="Debuchy R."/>
            <person name="Gladieux P."/>
            <person name="Hiltunen Thoren M."/>
            <person name="Johannesson H."/>
        </authorList>
    </citation>
    <scope>NUCLEOTIDE SEQUENCE</scope>
    <source>
        <strain evidence="3">CBS 232.78</strain>
    </source>
</reference>
<dbReference type="SUPFAM" id="SSF53474">
    <property type="entry name" value="alpha/beta-Hydrolases"/>
    <property type="match status" value="1"/>
</dbReference>
<evidence type="ECO:0000256" key="1">
    <source>
        <dbReference type="ARBA" id="ARBA00022801"/>
    </source>
</evidence>
<accession>A0AAE0K1C1</accession>